<evidence type="ECO:0000256" key="2">
    <source>
        <dbReference type="ARBA" id="ARBA00023015"/>
    </source>
</evidence>
<dbReference type="InterPro" id="IPR036390">
    <property type="entry name" value="WH_DNA-bd_sf"/>
</dbReference>
<gene>
    <name evidence="6" type="ORF">F950_00039</name>
</gene>
<dbReference type="Pfam" id="PF00126">
    <property type="entry name" value="HTH_1"/>
    <property type="match status" value="1"/>
</dbReference>
<dbReference type="PANTHER" id="PTHR30126:SF39">
    <property type="entry name" value="HTH-TYPE TRANSCRIPTIONAL REGULATOR CYSL"/>
    <property type="match status" value="1"/>
</dbReference>
<dbReference type="PROSITE" id="PS50931">
    <property type="entry name" value="HTH_LYSR"/>
    <property type="match status" value="1"/>
</dbReference>
<accession>A0ABN0K2D8</accession>
<sequence>MIKLMSHLIHLRTFLEVYRSKSFSKAAESLAITQPAASLHIQSLESFIGNKLFIRQSRGVEPTTAADELARSIAPNIDALELKLSSFKLGNIQGGTIHLAAPADFLYYCLTTPLVSLMEQGFNVRCQTGNRQKIYDLLKEKTTDIAITASKPDEQQFYFLPLVTEKLYLVHAPSLTKKIGKKPNKEVLSQIPLIAYDEDLPLVRSVWSSLFESPINTAASCIVPDLRTIKQLIIEGHGWSILPDYHCERELKKGSLIAMNNGNDVPTNQLYLVWPKGVQKPNISFVRDYLTTLFHTKK</sequence>
<name>A0ABN0K2D8_9GAMM</name>
<reference evidence="6 7" key="1">
    <citation type="submission" date="2013-02" db="EMBL/GenBank/DDBJ databases">
        <title>The Genome Sequence of Acinetobacter soli NIPH 2899.</title>
        <authorList>
            <consortium name="The Broad Institute Genome Sequencing Platform"/>
            <consortium name="The Broad Institute Genome Sequencing Center for Infectious Disease"/>
            <person name="Cerqueira G."/>
            <person name="Feldgarden M."/>
            <person name="Courvalin P."/>
            <person name="Perichon B."/>
            <person name="Grillot-Courvalin C."/>
            <person name="Clermont D."/>
            <person name="Rocha E."/>
            <person name="Yoon E.-J."/>
            <person name="Nemec A."/>
            <person name="Walker B."/>
            <person name="Young S.K."/>
            <person name="Zeng Q."/>
            <person name="Gargeya S."/>
            <person name="Fitzgerald M."/>
            <person name="Haas B."/>
            <person name="Abouelleil A."/>
            <person name="Alvarado L."/>
            <person name="Arachchi H.M."/>
            <person name="Berlin A.M."/>
            <person name="Chapman S.B."/>
            <person name="Dewar J."/>
            <person name="Goldberg J."/>
            <person name="Griggs A."/>
            <person name="Gujja S."/>
            <person name="Hansen M."/>
            <person name="Howarth C."/>
            <person name="Imamovic A."/>
            <person name="Larimer J."/>
            <person name="McCowan C."/>
            <person name="Murphy C."/>
            <person name="Neiman D."/>
            <person name="Pearson M."/>
            <person name="Priest M."/>
            <person name="Roberts A."/>
            <person name="Saif S."/>
            <person name="Shea T."/>
            <person name="Sisk P."/>
            <person name="Sykes S."/>
            <person name="Wortman J."/>
            <person name="Nusbaum C."/>
            <person name="Birren B."/>
        </authorList>
    </citation>
    <scope>NUCLEOTIDE SEQUENCE [LARGE SCALE GENOMIC DNA]</scope>
    <source>
        <strain evidence="6 7">NIPH 2899</strain>
    </source>
</reference>
<proteinExistence type="inferred from homology"/>
<dbReference type="SUPFAM" id="SSF53850">
    <property type="entry name" value="Periplasmic binding protein-like II"/>
    <property type="match status" value="1"/>
</dbReference>
<evidence type="ECO:0000259" key="5">
    <source>
        <dbReference type="PROSITE" id="PS50931"/>
    </source>
</evidence>
<dbReference type="Pfam" id="PF03466">
    <property type="entry name" value="LysR_substrate"/>
    <property type="match status" value="1"/>
</dbReference>
<dbReference type="SUPFAM" id="SSF46785">
    <property type="entry name" value="Winged helix' DNA-binding domain"/>
    <property type="match status" value="1"/>
</dbReference>
<keyword evidence="7" id="KW-1185">Reference proteome</keyword>
<dbReference type="InterPro" id="IPR000847">
    <property type="entry name" value="LysR_HTH_N"/>
</dbReference>
<dbReference type="Proteomes" id="UP000018433">
    <property type="component" value="Unassembled WGS sequence"/>
</dbReference>
<evidence type="ECO:0000256" key="4">
    <source>
        <dbReference type="ARBA" id="ARBA00023163"/>
    </source>
</evidence>
<dbReference type="InterPro" id="IPR036388">
    <property type="entry name" value="WH-like_DNA-bd_sf"/>
</dbReference>
<keyword evidence="3" id="KW-0238">DNA-binding</keyword>
<comment type="caution">
    <text evidence="6">The sequence shown here is derived from an EMBL/GenBank/DDBJ whole genome shotgun (WGS) entry which is preliminary data.</text>
</comment>
<organism evidence="6 7">
    <name type="scientific">Acinetobacter soli NIPH 2899</name>
    <dbReference type="NCBI Taxonomy" id="1217677"/>
    <lineage>
        <taxon>Bacteria</taxon>
        <taxon>Pseudomonadati</taxon>
        <taxon>Pseudomonadota</taxon>
        <taxon>Gammaproteobacteria</taxon>
        <taxon>Moraxellales</taxon>
        <taxon>Moraxellaceae</taxon>
        <taxon>Acinetobacter</taxon>
    </lineage>
</organism>
<evidence type="ECO:0000313" key="6">
    <source>
        <dbReference type="EMBL" id="ENV62053.1"/>
    </source>
</evidence>
<dbReference type="EMBL" id="APPV01000003">
    <property type="protein sequence ID" value="ENV62053.1"/>
    <property type="molecule type" value="Genomic_DNA"/>
</dbReference>
<dbReference type="CDD" id="cd05466">
    <property type="entry name" value="PBP2_LTTR_substrate"/>
    <property type="match status" value="1"/>
</dbReference>
<evidence type="ECO:0000256" key="3">
    <source>
        <dbReference type="ARBA" id="ARBA00023125"/>
    </source>
</evidence>
<evidence type="ECO:0000256" key="1">
    <source>
        <dbReference type="ARBA" id="ARBA00009437"/>
    </source>
</evidence>
<dbReference type="PANTHER" id="PTHR30126">
    <property type="entry name" value="HTH-TYPE TRANSCRIPTIONAL REGULATOR"/>
    <property type="match status" value="1"/>
</dbReference>
<dbReference type="InterPro" id="IPR005119">
    <property type="entry name" value="LysR_subst-bd"/>
</dbReference>
<evidence type="ECO:0000313" key="7">
    <source>
        <dbReference type="Proteomes" id="UP000018433"/>
    </source>
</evidence>
<comment type="similarity">
    <text evidence="1">Belongs to the LysR transcriptional regulatory family.</text>
</comment>
<dbReference type="Gene3D" id="3.40.190.290">
    <property type="match status" value="1"/>
</dbReference>
<dbReference type="Gene3D" id="1.10.10.10">
    <property type="entry name" value="Winged helix-like DNA-binding domain superfamily/Winged helix DNA-binding domain"/>
    <property type="match status" value="1"/>
</dbReference>
<keyword evidence="4" id="KW-0804">Transcription</keyword>
<protein>
    <recommendedName>
        <fullName evidence="5">HTH lysR-type domain-containing protein</fullName>
    </recommendedName>
</protein>
<keyword evidence="2" id="KW-0805">Transcription regulation</keyword>
<feature type="domain" description="HTH lysR-type" evidence="5">
    <location>
        <begin position="8"/>
        <end position="63"/>
    </location>
</feature>
<dbReference type="PRINTS" id="PR00039">
    <property type="entry name" value="HTHLYSR"/>
</dbReference>